<protein>
    <submittedName>
        <fullName evidence="1">Glycoside hydrolase family 13 protein</fullName>
    </submittedName>
</protein>
<keyword evidence="2" id="KW-1185">Reference proteome</keyword>
<accession>A0ACB8RF04</accession>
<proteinExistence type="predicted"/>
<keyword evidence="1" id="KW-0378">Hydrolase</keyword>
<reference evidence="1" key="2">
    <citation type="journal article" date="2022" name="New Phytol.">
        <title>Evolutionary transition to the ectomycorrhizal habit in the genomes of a hyperdiverse lineage of mushroom-forming fungi.</title>
        <authorList>
            <person name="Looney B."/>
            <person name="Miyauchi S."/>
            <person name="Morin E."/>
            <person name="Drula E."/>
            <person name="Courty P.E."/>
            <person name="Kohler A."/>
            <person name="Kuo A."/>
            <person name="LaButti K."/>
            <person name="Pangilinan J."/>
            <person name="Lipzen A."/>
            <person name="Riley R."/>
            <person name="Andreopoulos W."/>
            <person name="He G."/>
            <person name="Johnson J."/>
            <person name="Nolan M."/>
            <person name="Tritt A."/>
            <person name="Barry K.W."/>
            <person name="Grigoriev I.V."/>
            <person name="Nagy L.G."/>
            <person name="Hibbett D."/>
            <person name="Henrissat B."/>
            <person name="Matheny P.B."/>
            <person name="Labbe J."/>
            <person name="Martin F.M."/>
        </authorList>
    </citation>
    <scope>NUCLEOTIDE SEQUENCE</scope>
    <source>
        <strain evidence="1">FP105234-sp</strain>
    </source>
</reference>
<dbReference type="Proteomes" id="UP000814033">
    <property type="component" value="Unassembled WGS sequence"/>
</dbReference>
<dbReference type="EMBL" id="MU276064">
    <property type="protein sequence ID" value="KAI0042477.1"/>
    <property type="molecule type" value="Genomic_DNA"/>
</dbReference>
<comment type="caution">
    <text evidence="1">The sequence shown here is derived from an EMBL/GenBank/DDBJ whole genome shotgun (WGS) entry which is preliminary data.</text>
</comment>
<organism evidence="1 2">
    <name type="scientific">Auriscalpium vulgare</name>
    <dbReference type="NCBI Taxonomy" id="40419"/>
    <lineage>
        <taxon>Eukaryota</taxon>
        <taxon>Fungi</taxon>
        <taxon>Dikarya</taxon>
        <taxon>Basidiomycota</taxon>
        <taxon>Agaricomycotina</taxon>
        <taxon>Agaricomycetes</taxon>
        <taxon>Russulales</taxon>
        <taxon>Auriscalpiaceae</taxon>
        <taxon>Auriscalpium</taxon>
    </lineage>
</organism>
<sequence>MLWSSALALFSTLLLARPAIAANATDWSTRSIYQLITDRFATTNDAALPCDTVARRYCGGSWKGIINHLDYIQHMGFDAVWISPVSTNIDNATAAQGEAFHGYWTKDLTTLNSHFGQPEDLKALADALHKRGMYLMLDVVVNHMASPTMPPNFTDFYHPFTDESFFHRQCFVGQSLDQNVIEQCWLGDETLPLPDLNTDNSTVADMLHTFIHDLVKNYTVDGLRIDTVKHINKDFWPAWVEAAGVFTMGEVLINDTDYAAPFTGVIDAILDYPTYFPLVQAFVSPDGKFSTPVQILQKSQQTYKNGLFRTGSFVENHDQARFPSMTKDVGRVRNAMTFPFLHDGIPITYYGVCFRSSTERPHRARDESGQEQGYQGGQDPFNREALWFAAYQQDKPLVQHYKTLNLARKEAITGTPSFLTTPMKFLAVEDNSLAISKPPMLGLLTNIGSDTSQSVTWTVPALYSPNEVLLDILTCSKVTTDAQGGVTVQSMYGMPQVLMPASSISKNGGLCPGAATGTTREKNVAQRGVRVQSSSWMLPVVGALLLEVARRSGLF</sequence>
<evidence type="ECO:0000313" key="1">
    <source>
        <dbReference type="EMBL" id="KAI0042477.1"/>
    </source>
</evidence>
<name>A0ACB8RF04_9AGAM</name>
<evidence type="ECO:0000313" key="2">
    <source>
        <dbReference type="Proteomes" id="UP000814033"/>
    </source>
</evidence>
<gene>
    <name evidence="1" type="ORF">FA95DRAFT_1525354</name>
</gene>
<reference evidence="1" key="1">
    <citation type="submission" date="2021-02" db="EMBL/GenBank/DDBJ databases">
        <authorList>
            <consortium name="DOE Joint Genome Institute"/>
            <person name="Ahrendt S."/>
            <person name="Looney B.P."/>
            <person name="Miyauchi S."/>
            <person name="Morin E."/>
            <person name="Drula E."/>
            <person name="Courty P.E."/>
            <person name="Chicoki N."/>
            <person name="Fauchery L."/>
            <person name="Kohler A."/>
            <person name="Kuo A."/>
            <person name="Labutti K."/>
            <person name="Pangilinan J."/>
            <person name="Lipzen A."/>
            <person name="Riley R."/>
            <person name="Andreopoulos W."/>
            <person name="He G."/>
            <person name="Johnson J."/>
            <person name="Barry K.W."/>
            <person name="Grigoriev I.V."/>
            <person name="Nagy L."/>
            <person name="Hibbett D."/>
            <person name="Henrissat B."/>
            <person name="Matheny P.B."/>
            <person name="Labbe J."/>
            <person name="Martin F."/>
        </authorList>
    </citation>
    <scope>NUCLEOTIDE SEQUENCE</scope>
    <source>
        <strain evidence="1">FP105234-sp</strain>
    </source>
</reference>